<evidence type="ECO:0000313" key="3">
    <source>
        <dbReference type="Proteomes" id="UP001482620"/>
    </source>
</evidence>
<feature type="region of interest" description="Disordered" evidence="1">
    <location>
        <begin position="40"/>
        <end position="68"/>
    </location>
</feature>
<dbReference type="Proteomes" id="UP001482620">
    <property type="component" value="Unassembled WGS sequence"/>
</dbReference>
<name>A0ABV0U8C9_9TELE</name>
<reference evidence="2 3" key="1">
    <citation type="submission" date="2021-06" db="EMBL/GenBank/DDBJ databases">
        <authorList>
            <person name="Palmer J.M."/>
        </authorList>
    </citation>
    <scope>NUCLEOTIDE SEQUENCE [LARGE SCALE GENOMIC DNA]</scope>
    <source>
        <strain evidence="3">if_2019</strain>
        <tissue evidence="2">Muscle</tissue>
    </source>
</reference>
<protein>
    <submittedName>
        <fullName evidence="2">Uncharacterized protein</fullName>
    </submittedName>
</protein>
<organism evidence="2 3">
    <name type="scientific">Ilyodon furcidens</name>
    <name type="common">goldbreast splitfin</name>
    <dbReference type="NCBI Taxonomy" id="33524"/>
    <lineage>
        <taxon>Eukaryota</taxon>
        <taxon>Metazoa</taxon>
        <taxon>Chordata</taxon>
        <taxon>Craniata</taxon>
        <taxon>Vertebrata</taxon>
        <taxon>Euteleostomi</taxon>
        <taxon>Actinopterygii</taxon>
        <taxon>Neopterygii</taxon>
        <taxon>Teleostei</taxon>
        <taxon>Neoteleostei</taxon>
        <taxon>Acanthomorphata</taxon>
        <taxon>Ovalentaria</taxon>
        <taxon>Atherinomorphae</taxon>
        <taxon>Cyprinodontiformes</taxon>
        <taxon>Goodeidae</taxon>
        <taxon>Ilyodon</taxon>
    </lineage>
</organism>
<proteinExistence type="predicted"/>
<feature type="compositionally biased region" description="Basic and acidic residues" evidence="1">
    <location>
        <begin position="47"/>
        <end position="63"/>
    </location>
</feature>
<feature type="region of interest" description="Disordered" evidence="1">
    <location>
        <begin position="1"/>
        <end position="22"/>
    </location>
</feature>
<sequence>MEKHKSSTTKQPSDGWVTAGPSATRKLAPLATKILAKNLSTNAPSLGHRETTQQSHLHGDESTRPGIRSCTAQVQFHRTLGRFM</sequence>
<comment type="caution">
    <text evidence="2">The sequence shown here is derived from an EMBL/GenBank/DDBJ whole genome shotgun (WGS) entry which is preliminary data.</text>
</comment>
<evidence type="ECO:0000313" key="2">
    <source>
        <dbReference type="EMBL" id="MEQ2241459.1"/>
    </source>
</evidence>
<dbReference type="EMBL" id="JAHRIQ010061053">
    <property type="protein sequence ID" value="MEQ2241459.1"/>
    <property type="molecule type" value="Genomic_DNA"/>
</dbReference>
<keyword evidence="3" id="KW-1185">Reference proteome</keyword>
<gene>
    <name evidence="2" type="ORF">ILYODFUR_025509</name>
</gene>
<evidence type="ECO:0000256" key="1">
    <source>
        <dbReference type="SAM" id="MobiDB-lite"/>
    </source>
</evidence>
<accession>A0ABV0U8C9</accession>